<dbReference type="CDD" id="cd00082">
    <property type="entry name" value="HisKA"/>
    <property type="match status" value="1"/>
</dbReference>
<evidence type="ECO:0000256" key="9">
    <source>
        <dbReference type="SAM" id="Phobius"/>
    </source>
</evidence>
<dbReference type="InterPro" id="IPR003661">
    <property type="entry name" value="HisK_dim/P_dom"/>
</dbReference>
<sequence>MRQLTNHKVFDGWQEGLLAAALTGVPVAVLLATVPSSRGAATAALVIGMVAGALLLTATLVFYLHWLTVPRPHHGWVACAMVVLASQVLVSSGLGLTEADRGIAALQWVSAVDLVVTGAALALVILSARGVPAPDPLLMGVVLGVALTALQVAELATSVSPPPTLLTVSMLVTIAAGHLAIASLVWREDELPRWARGRLVVTICLIGVAHVARSGLVDNRVTDLATALALTGAAALWTSATIVMLREALADQRERSAGLEGSLLEIESSWRGSREQLHEIRSTIAGAASASRLLGDHNVEAATHARLERAIRTELDRLERLINQQPPAEPGPVDLDTTLDVLLTFHEAQGRSISWEPTGATVEASPDDVAEALNILIDNAAIHGGTSSSIAVTHADSTVEISVSDEGPGVPTEARHKIFDWGVRGNSSRGQGIGLNLARRLMSSHGGSLTLADSTTRGSSFVIRLPAARTSKENHVHDFRHPA</sequence>
<dbReference type="EC" id="2.7.13.3" evidence="2"/>
<dbReference type="Pfam" id="PF02518">
    <property type="entry name" value="HATPase_c"/>
    <property type="match status" value="1"/>
</dbReference>
<keyword evidence="9" id="KW-1133">Transmembrane helix</keyword>
<reference evidence="11" key="1">
    <citation type="submission" date="2020-02" db="EMBL/GenBank/DDBJ databases">
        <authorList>
            <person name="Meier V. D."/>
        </authorList>
    </citation>
    <scope>NUCLEOTIDE SEQUENCE</scope>
    <source>
        <strain evidence="11">AVDCRST_MAG60</strain>
    </source>
</reference>
<dbReference type="Gene3D" id="3.30.565.10">
    <property type="entry name" value="Histidine kinase-like ATPase, C-terminal domain"/>
    <property type="match status" value="1"/>
</dbReference>
<keyword evidence="4" id="KW-0808">Transferase</keyword>
<dbReference type="PROSITE" id="PS50109">
    <property type="entry name" value="HIS_KIN"/>
    <property type="match status" value="1"/>
</dbReference>
<evidence type="ECO:0000313" key="11">
    <source>
        <dbReference type="EMBL" id="CAA9400241.1"/>
    </source>
</evidence>
<keyword evidence="7" id="KW-0067">ATP-binding</keyword>
<feature type="transmembrane region" description="Helical" evidence="9">
    <location>
        <begin position="224"/>
        <end position="245"/>
    </location>
</feature>
<evidence type="ECO:0000259" key="10">
    <source>
        <dbReference type="PROSITE" id="PS50109"/>
    </source>
</evidence>
<dbReference type="EMBL" id="CADCUN010000219">
    <property type="protein sequence ID" value="CAA9400241.1"/>
    <property type="molecule type" value="Genomic_DNA"/>
</dbReference>
<feature type="transmembrane region" description="Helical" evidence="9">
    <location>
        <begin position="195"/>
        <end position="212"/>
    </location>
</feature>
<keyword evidence="5" id="KW-0547">Nucleotide-binding</keyword>
<feature type="transmembrane region" description="Helical" evidence="9">
    <location>
        <begin position="76"/>
        <end position="96"/>
    </location>
</feature>
<feature type="transmembrane region" description="Helical" evidence="9">
    <location>
        <begin position="12"/>
        <end position="34"/>
    </location>
</feature>
<evidence type="ECO:0000256" key="6">
    <source>
        <dbReference type="ARBA" id="ARBA00022777"/>
    </source>
</evidence>
<comment type="catalytic activity">
    <reaction evidence="1">
        <text>ATP + protein L-histidine = ADP + protein N-phospho-L-histidine.</text>
        <dbReference type="EC" id="2.7.13.3"/>
    </reaction>
</comment>
<dbReference type="InterPro" id="IPR036890">
    <property type="entry name" value="HATPase_C_sf"/>
</dbReference>
<dbReference type="PRINTS" id="PR00344">
    <property type="entry name" value="BCTRLSENSOR"/>
</dbReference>
<evidence type="ECO:0000256" key="8">
    <source>
        <dbReference type="ARBA" id="ARBA00023012"/>
    </source>
</evidence>
<feature type="transmembrane region" description="Helical" evidence="9">
    <location>
        <begin position="102"/>
        <end position="125"/>
    </location>
</feature>
<dbReference type="SUPFAM" id="SSF55874">
    <property type="entry name" value="ATPase domain of HSP90 chaperone/DNA topoisomerase II/histidine kinase"/>
    <property type="match status" value="1"/>
</dbReference>
<dbReference type="GO" id="GO:0000155">
    <property type="term" value="F:phosphorelay sensor kinase activity"/>
    <property type="evidence" value="ECO:0007669"/>
    <property type="project" value="InterPro"/>
</dbReference>
<organism evidence="11">
    <name type="scientific">uncultured Nocardioides sp</name>
    <dbReference type="NCBI Taxonomy" id="198441"/>
    <lineage>
        <taxon>Bacteria</taxon>
        <taxon>Bacillati</taxon>
        <taxon>Actinomycetota</taxon>
        <taxon>Actinomycetes</taxon>
        <taxon>Propionibacteriales</taxon>
        <taxon>Nocardioidaceae</taxon>
        <taxon>Nocardioides</taxon>
        <taxon>environmental samples</taxon>
    </lineage>
</organism>
<keyword evidence="3" id="KW-0597">Phosphoprotein</keyword>
<dbReference type="InterPro" id="IPR050980">
    <property type="entry name" value="2C_sensor_his_kinase"/>
</dbReference>
<feature type="transmembrane region" description="Helical" evidence="9">
    <location>
        <begin position="137"/>
        <end position="153"/>
    </location>
</feature>
<evidence type="ECO:0000256" key="2">
    <source>
        <dbReference type="ARBA" id="ARBA00012438"/>
    </source>
</evidence>
<keyword evidence="8" id="KW-0902">Two-component regulatory system</keyword>
<keyword evidence="9" id="KW-0812">Transmembrane</keyword>
<dbReference type="PANTHER" id="PTHR44936:SF10">
    <property type="entry name" value="SENSOR PROTEIN RSTB"/>
    <property type="match status" value="1"/>
</dbReference>
<evidence type="ECO:0000256" key="5">
    <source>
        <dbReference type="ARBA" id="ARBA00022741"/>
    </source>
</evidence>
<keyword evidence="9" id="KW-0472">Membrane</keyword>
<name>A0A6J4NXQ4_9ACTN</name>
<dbReference type="InterPro" id="IPR004358">
    <property type="entry name" value="Sig_transdc_His_kin-like_C"/>
</dbReference>
<evidence type="ECO:0000256" key="7">
    <source>
        <dbReference type="ARBA" id="ARBA00022840"/>
    </source>
</evidence>
<evidence type="ECO:0000256" key="4">
    <source>
        <dbReference type="ARBA" id="ARBA00022679"/>
    </source>
</evidence>
<feature type="domain" description="Histidine kinase" evidence="10">
    <location>
        <begin position="275"/>
        <end position="469"/>
    </location>
</feature>
<dbReference type="InterPro" id="IPR003594">
    <property type="entry name" value="HATPase_dom"/>
</dbReference>
<protein>
    <recommendedName>
        <fullName evidence="2">histidine kinase</fullName>
        <ecNumber evidence="2">2.7.13.3</ecNumber>
    </recommendedName>
</protein>
<proteinExistence type="predicted"/>
<gene>
    <name evidence="11" type="ORF">AVDCRST_MAG60-2058</name>
</gene>
<keyword evidence="6" id="KW-0418">Kinase</keyword>
<accession>A0A6J4NXQ4</accession>
<dbReference type="PANTHER" id="PTHR44936">
    <property type="entry name" value="SENSOR PROTEIN CREC"/>
    <property type="match status" value="1"/>
</dbReference>
<dbReference type="AlphaFoldDB" id="A0A6J4NXQ4"/>
<feature type="transmembrane region" description="Helical" evidence="9">
    <location>
        <begin position="165"/>
        <end position="186"/>
    </location>
</feature>
<dbReference type="GO" id="GO:0005886">
    <property type="term" value="C:plasma membrane"/>
    <property type="evidence" value="ECO:0007669"/>
    <property type="project" value="UniProtKB-SubCell"/>
</dbReference>
<dbReference type="InterPro" id="IPR005467">
    <property type="entry name" value="His_kinase_dom"/>
</dbReference>
<dbReference type="SMART" id="SM00387">
    <property type="entry name" value="HATPase_c"/>
    <property type="match status" value="1"/>
</dbReference>
<feature type="transmembrane region" description="Helical" evidence="9">
    <location>
        <begin position="40"/>
        <end position="64"/>
    </location>
</feature>
<dbReference type="GO" id="GO:0005524">
    <property type="term" value="F:ATP binding"/>
    <property type="evidence" value="ECO:0007669"/>
    <property type="project" value="UniProtKB-KW"/>
</dbReference>
<evidence type="ECO:0000256" key="3">
    <source>
        <dbReference type="ARBA" id="ARBA00022553"/>
    </source>
</evidence>
<evidence type="ECO:0000256" key="1">
    <source>
        <dbReference type="ARBA" id="ARBA00000085"/>
    </source>
</evidence>